<organism evidence="1 2">
    <name type="scientific">Araneus ventricosus</name>
    <name type="common">Orbweaver spider</name>
    <name type="synonym">Epeira ventricosa</name>
    <dbReference type="NCBI Taxonomy" id="182803"/>
    <lineage>
        <taxon>Eukaryota</taxon>
        <taxon>Metazoa</taxon>
        <taxon>Ecdysozoa</taxon>
        <taxon>Arthropoda</taxon>
        <taxon>Chelicerata</taxon>
        <taxon>Arachnida</taxon>
        <taxon>Araneae</taxon>
        <taxon>Araneomorphae</taxon>
        <taxon>Entelegynae</taxon>
        <taxon>Araneoidea</taxon>
        <taxon>Araneidae</taxon>
        <taxon>Araneus</taxon>
    </lineage>
</organism>
<proteinExistence type="predicted"/>
<dbReference type="InterPro" id="IPR036397">
    <property type="entry name" value="RNaseH_sf"/>
</dbReference>
<gene>
    <name evidence="1" type="ORF">AVEN_27976_1</name>
</gene>
<protein>
    <recommendedName>
        <fullName evidence="3">Tc1-like transposase DDE domain-containing protein</fullName>
    </recommendedName>
</protein>
<dbReference type="OrthoDB" id="8122262at2759"/>
<dbReference type="PANTHER" id="PTHR47326:SF1">
    <property type="entry name" value="HTH PSQ-TYPE DOMAIN-CONTAINING PROTEIN"/>
    <property type="match status" value="1"/>
</dbReference>
<dbReference type="AlphaFoldDB" id="A0A4Y2BF13"/>
<comment type="caution">
    <text evidence="1">The sequence shown here is derived from an EMBL/GenBank/DDBJ whole genome shotgun (WGS) entry which is preliminary data.</text>
</comment>
<dbReference type="PANTHER" id="PTHR47326">
    <property type="entry name" value="TRANSPOSABLE ELEMENT TC3 TRANSPOSASE-LIKE PROTEIN"/>
    <property type="match status" value="1"/>
</dbReference>
<accession>A0A4Y2BF13</accession>
<evidence type="ECO:0008006" key="3">
    <source>
        <dbReference type="Google" id="ProtNLM"/>
    </source>
</evidence>
<sequence>MDSRNHSNWAGLVCTNFSTDVRGYRDRIYPHRWIGRCGTITWTPRSPDINPRDIFLWRYMKSRAYDTRVTSDFDLVARIVEAVARVRDTPDQFERVRGSMYRRCEVCILAAGRNFEHFL</sequence>
<evidence type="ECO:0000313" key="2">
    <source>
        <dbReference type="Proteomes" id="UP000499080"/>
    </source>
</evidence>
<evidence type="ECO:0000313" key="1">
    <source>
        <dbReference type="EMBL" id="GBL90862.1"/>
    </source>
</evidence>
<dbReference type="GO" id="GO:0003676">
    <property type="term" value="F:nucleic acid binding"/>
    <property type="evidence" value="ECO:0007669"/>
    <property type="project" value="InterPro"/>
</dbReference>
<dbReference type="Gene3D" id="3.30.420.10">
    <property type="entry name" value="Ribonuclease H-like superfamily/Ribonuclease H"/>
    <property type="match status" value="1"/>
</dbReference>
<name>A0A4Y2BF13_ARAVE</name>
<reference evidence="1 2" key="1">
    <citation type="journal article" date="2019" name="Sci. Rep.">
        <title>Orb-weaving spider Araneus ventricosus genome elucidates the spidroin gene catalogue.</title>
        <authorList>
            <person name="Kono N."/>
            <person name="Nakamura H."/>
            <person name="Ohtoshi R."/>
            <person name="Moran D.A.P."/>
            <person name="Shinohara A."/>
            <person name="Yoshida Y."/>
            <person name="Fujiwara M."/>
            <person name="Mori M."/>
            <person name="Tomita M."/>
            <person name="Arakawa K."/>
        </authorList>
    </citation>
    <scope>NUCLEOTIDE SEQUENCE [LARGE SCALE GENOMIC DNA]</scope>
</reference>
<keyword evidence="2" id="KW-1185">Reference proteome</keyword>
<dbReference type="EMBL" id="BGPR01000075">
    <property type="protein sequence ID" value="GBL90862.1"/>
    <property type="molecule type" value="Genomic_DNA"/>
</dbReference>
<dbReference type="Proteomes" id="UP000499080">
    <property type="component" value="Unassembled WGS sequence"/>
</dbReference>